<dbReference type="AlphaFoldDB" id="A0A975C365"/>
<evidence type="ECO:0000313" key="2">
    <source>
        <dbReference type="Proteomes" id="UP000663918"/>
    </source>
</evidence>
<accession>A0A975C365</accession>
<reference evidence="1" key="1">
    <citation type="submission" date="2020-09" db="EMBL/GenBank/DDBJ databases">
        <title>Brevundimonas sp. LVF2 isolated from a puddle in Goettingen, Germany.</title>
        <authorList>
            <person name="Friedrich I."/>
            <person name="Klassen A."/>
            <person name="Hannes N."/>
            <person name="Schneider D."/>
            <person name="Hertel R."/>
            <person name="Daniel R."/>
        </authorList>
    </citation>
    <scope>NUCLEOTIDE SEQUENCE</scope>
    <source>
        <strain evidence="1">LVF2</strain>
    </source>
</reference>
<dbReference type="EMBL" id="CP062222">
    <property type="protein sequence ID" value="QTC92998.1"/>
    <property type="molecule type" value="Genomic_DNA"/>
</dbReference>
<dbReference type="Proteomes" id="UP000663918">
    <property type="component" value="Chromosome"/>
</dbReference>
<dbReference type="RefSeq" id="WP_207932276.1">
    <property type="nucleotide sequence ID" value="NZ_CP062222.1"/>
</dbReference>
<evidence type="ECO:0000313" key="1">
    <source>
        <dbReference type="EMBL" id="QTC92998.1"/>
    </source>
</evidence>
<name>A0A975C365_9CAUL</name>
<keyword evidence="2" id="KW-1185">Reference proteome</keyword>
<gene>
    <name evidence="1" type="ORF">IFJ75_09235</name>
</gene>
<sequence>MLRSLFATIVSATVMQDFSETRPSGPNDTRVVVAYTDGQIASAVGWNTRLADGSLGASTYTVFRHGARETNWTTPAYTIDRIDFRCDERTFRVGGTRLFRGNADPLVSPGNNDGPFKPVDGDILRERQFAVVCGTDSRPVYPTFFYFMEAYGLGDGRAPRSEPGPMVH</sequence>
<dbReference type="KEGG" id="bgoe:IFJ75_09235"/>
<proteinExistence type="predicted"/>
<protein>
    <submittedName>
        <fullName evidence="1">Uncharacterized protein</fullName>
    </submittedName>
</protein>
<organism evidence="1 2">
    <name type="scientific">Brevundimonas goettingensis</name>
    <dbReference type="NCBI Taxonomy" id="2774190"/>
    <lineage>
        <taxon>Bacteria</taxon>
        <taxon>Pseudomonadati</taxon>
        <taxon>Pseudomonadota</taxon>
        <taxon>Alphaproteobacteria</taxon>
        <taxon>Caulobacterales</taxon>
        <taxon>Caulobacteraceae</taxon>
        <taxon>Brevundimonas</taxon>
    </lineage>
</organism>